<protein>
    <submittedName>
        <fullName evidence="3">PAP2 family protein</fullName>
    </submittedName>
</protein>
<dbReference type="PANTHER" id="PTHR14969:SF13">
    <property type="entry name" value="AT30094P"/>
    <property type="match status" value="1"/>
</dbReference>
<comment type="caution">
    <text evidence="3">The sequence shown here is derived from an EMBL/GenBank/DDBJ whole genome shotgun (WGS) entry which is preliminary data.</text>
</comment>
<keyword evidence="1" id="KW-0812">Transmembrane</keyword>
<feature type="transmembrane region" description="Helical" evidence="1">
    <location>
        <begin position="145"/>
        <end position="166"/>
    </location>
</feature>
<feature type="transmembrane region" description="Helical" evidence="1">
    <location>
        <begin position="74"/>
        <end position="96"/>
    </location>
</feature>
<dbReference type="PANTHER" id="PTHR14969">
    <property type="entry name" value="SPHINGOSINE-1-PHOSPHATE PHOSPHOHYDROLASE"/>
    <property type="match status" value="1"/>
</dbReference>
<dbReference type="AlphaFoldDB" id="A0A3A1P6U5"/>
<feature type="domain" description="Phosphatidic acid phosphatase type 2/haloperoxidase" evidence="2">
    <location>
        <begin position="103"/>
        <end position="216"/>
    </location>
</feature>
<dbReference type="EMBL" id="QXFM01000061">
    <property type="protein sequence ID" value="RIV89524.1"/>
    <property type="molecule type" value="Genomic_DNA"/>
</dbReference>
<dbReference type="RefSeq" id="WP_119592207.1">
    <property type="nucleotide sequence ID" value="NZ_QXFM01000061.1"/>
</dbReference>
<dbReference type="Proteomes" id="UP000265366">
    <property type="component" value="Unassembled WGS sequence"/>
</dbReference>
<organism evidence="3 4">
    <name type="scientific">Aurantiacibacter xanthus</name>
    <dbReference type="NCBI Taxonomy" id="1784712"/>
    <lineage>
        <taxon>Bacteria</taxon>
        <taxon>Pseudomonadati</taxon>
        <taxon>Pseudomonadota</taxon>
        <taxon>Alphaproteobacteria</taxon>
        <taxon>Sphingomonadales</taxon>
        <taxon>Erythrobacteraceae</taxon>
        <taxon>Aurantiacibacter</taxon>
    </lineage>
</organism>
<dbReference type="CDD" id="cd03392">
    <property type="entry name" value="PAP2_like_2"/>
    <property type="match status" value="1"/>
</dbReference>
<dbReference type="Gene3D" id="1.20.144.10">
    <property type="entry name" value="Phosphatidic acid phosphatase type 2/haloperoxidase"/>
    <property type="match status" value="2"/>
</dbReference>
<evidence type="ECO:0000256" key="1">
    <source>
        <dbReference type="SAM" id="Phobius"/>
    </source>
</evidence>
<dbReference type="SMART" id="SM00014">
    <property type="entry name" value="acidPPc"/>
    <property type="match status" value="1"/>
</dbReference>
<accession>A0A3A1P6U5</accession>
<feature type="transmembrane region" description="Helical" evidence="1">
    <location>
        <begin position="205"/>
        <end position="222"/>
    </location>
</feature>
<proteinExistence type="predicted"/>
<reference evidence="3 4" key="1">
    <citation type="submission" date="2018-08" db="EMBL/GenBank/DDBJ databases">
        <title>Erythrobacter zhengii sp.nov., a bacterium isolated from deep-sea sediment.</title>
        <authorList>
            <person name="Fang C."/>
            <person name="Wu Y.-H."/>
            <person name="Sun C."/>
            <person name="Wang H."/>
            <person name="Cheng H."/>
            <person name="Meng F.-X."/>
            <person name="Wang C.-S."/>
            <person name="Xu X.-W."/>
        </authorList>
    </citation>
    <scope>NUCLEOTIDE SEQUENCE [LARGE SCALE GENOMIC DNA]</scope>
    <source>
        <strain evidence="3 4">CCTCC AB 2015396</strain>
    </source>
</reference>
<evidence type="ECO:0000313" key="3">
    <source>
        <dbReference type="EMBL" id="RIV89524.1"/>
    </source>
</evidence>
<dbReference type="InterPro" id="IPR036938">
    <property type="entry name" value="PAP2/HPO_sf"/>
</dbReference>
<feature type="transmembrane region" description="Helical" evidence="1">
    <location>
        <begin position="173"/>
        <end position="193"/>
    </location>
</feature>
<feature type="transmembrane region" description="Helical" evidence="1">
    <location>
        <begin position="103"/>
        <end position="125"/>
    </location>
</feature>
<name>A0A3A1P6U5_9SPHN</name>
<dbReference type="InterPro" id="IPR000326">
    <property type="entry name" value="PAP2/HPO"/>
</dbReference>
<gene>
    <name evidence="3" type="ORF">D2V17_06065</name>
</gene>
<dbReference type="SUPFAM" id="SSF48317">
    <property type="entry name" value="Acid phosphatase/Vanadium-dependent haloperoxidase"/>
    <property type="match status" value="1"/>
</dbReference>
<keyword evidence="4" id="KW-1185">Reference proteome</keyword>
<evidence type="ECO:0000259" key="2">
    <source>
        <dbReference type="SMART" id="SM00014"/>
    </source>
</evidence>
<evidence type="ECO:0000313" key="4">
    <source>
        <dbReference type="Proteomes" id="UP000265366"/>
    </source>
</evidence>
<sequence length="247" mass="26293">MLIDPRRWLFREQRFLALFLLGAALVAGFVALAGEMQEGETHAFDIAILKALRVPGDPAHLIGPGWLQTVATDITALGGVTVLTLVSLLAIAFLLLRGRWRQAGFTVLATLGGAVMGHLLKGLFARSRPEAVPHLVEVTSLSFPSGHSLNSAIVYLTLAVMIARSFTDRTSRVFTVAVAVLLVLAIGCTRVLLGVHYPTDVLGGWTLGAAWALLVGVVADVLQKQHRIEEPSNGQGEAKAPPHDSSA</sequence>
<keyword evidence="1" id="KW-0472">Membrane</keyword>
<dbReference type="OrthoDB" id="9801622at2"/>
<keyword evidence="1" id="KW-1133">Transmembrane helix</keyword>
<dbReference type="Pfam" id="PF01569">
    <property type="entry name" value="PAP2"/>
    <property type="match status" value="1"/>
</dbReference>